<sequence>MTDRSTVWQKTARPLAALTLCCAALVSLQGCVGVMVGGAVMGTLAATDRRTLGAQTEDKAIAVKGDARLSRTLGDSAHINVNSFNRRVLLTGEVADEQARATAEREMRAVENVESVSNELQVAGVSNYTSRSNDALITGKVKASFVDTKDLYASAFKVVTESNVVYLMGRVTQREGNLAGEVARGVSGVRKVVKVFDYISEGELKTLMATPDNGAKQDGNKDN</sequence>
<keyword evidence="3" id="KW-1185">Reference proteome</keyword>
<gene>
    <name evidence="2" type="ORF">GCM10011396_38960</name>
</gene>
<dbReference type="SMART" id="SM00749">
    <property type="entry name" value="BON"/>
    <property type="match status" value="2"/>
</dbReference>
<dbReference type="Proteomes" id="UP000637423">
    <property type="component" value="Unassembled WGS sequence"/>
</dbReference>
<organism evidence="2 3">
    <name type="scientific">Undibacterium terreum</name>
    <dbReference type="NCBI Taxonomy" id="1224302"/>
    <lineage>
        <taxon>Bacteria</taxon>
        <taxon>Pseudomonadati</taxon>
        <taxon>Pseudomonadota</taxon>
        <taxon>Betaproteobacteria</taxon>
        <taxon>Burkholderiales</taxon>
        <taxon>Oxalobacteraceae</taxon>
        <taxon>Undibacterium</taxon>
    </lineage>
</organism>
<dbReference type="Pfam" id="PF04972">
    <property type="entry name" value="BON"/>
    <property type="match status" value="2"/>
</dbReference>
<dbReference type="InterPro" id="IPR051686">
    <property type="entry name" value="Lipoprotein_DolP"/>
</dbReference>
<accession>A0A916XMU8</accession>
<dbReference type="PANTHER" id="PTHR34606">
    <property type="entry name" value="BON DOMAIN-CONTAINING PROTEIN"/>
    <property type="match status" value="1"/>
</dbReference>
<dbReference type="InterPro" id="IPR014004">
    <property type="entry name" value="Transpt-assoc_nodulatn_dom_bac"/>
</dbReference>
<comment type="caution">
    <text evidence="2">The sequence shown here is derived from an EMBL/GenBank/DDBJ whole genome shotgun (WGS) entry which is preliminary data.</text>
</comment>
<evidence type="ECO:0000259" key="1">
    <source>
        <dbReference type="PROSITE" id="PS50914"/>
    </source>
</evidence>
<proteinExistence type="predicted"/>
<dbReference type="PROSITE" id="PS50914">
    <property type="entry name" value="BON"/>
    <property type="match status" value="2"/>
</dbReference>
<feature type="domain" description="BON" evidence="1">
    <location>
        <begin position="133"/>
        <end position="203"/>
    </location>
</feature>
<dbReference type="RefSeq" id="WP_188567782.1">
    <property type="nucleotide sequence ID" value="NZ_BMED01000004.1"/>
</dbReference>
<feature type="domain" description="BON" evidence="1">
    <location>
        <begin position="57"/>
        <end position="124"/>
    </location>
</feature>
<reference evidence="2" key="2">
    <citation type="submission" date="2020-09" db="EMBL/GenBank/DDBJ databases">
        <authorList>
            <person name="Sun Q."/>
            <person name="Zhou Y."/>
        </authorList>
    </citation>
    <scope>NUCLEOTIDE SEQUENCE</scope>
    <source>
        <strain evidence="2">CGMCC 1.10998</strain>
    </source>
</reference>
<keyword evidence="2" id="KW-0449">Lipoprotein</keyword>
<dbReference type="PROSITE" id="PS51257">
    <property type="entry name" value="PROKAR_LIPOPROTEIN"/>
    <property type="match status" value="1"/>
</dbReference>
<reference evidence="2" key="1">
    <citation type="journal article" date="2014" name="Int. J. Syst. Evol. Microbiol.">
        <title>Complete genome sequence of Corynebacterium casei LMG S-19264T (=DSM 44701T), isolated from a smear-ripened cheese.</title>
        <authorList>
            <consortium name="US DOE Joint Genome Institute (JGI-PGF)"/>
            <person name="Walter F."/>
            <person name="Albersmeier A."/>
            <person name="Kalinowski J."/>
            <person name="Ruckert C."/>
        </authorList>
    </citation>
    <scope>NUCLEOTIDE SEQUENCE</scope>
    <source>
        <strain evidence="2">CGMCC 1.10998</strain>
    </source>
</reference>
<evidence type="ECO:0000313" key="2">
    <source>
        <dbReference type="EMBL" id="GGC87961.1"/>
    </source>
</evidence>
<dbReference type="AlphaFoldDB" id="A0A916XMU8"/>
<dbReference type="Gene3D" id="3.30.1340.30">
    <property type="match status" value="1"/>
</dbReference>
<protein>
    <submittedName>
        <fullName evidence="2">Lipoprotein</fullName>
    </submittedName>
</protein>
<name>A0A916XMU8_9BURK</name>
<evidence type="ECO:0000313" key="3">
    <source>
        <dbReference type="Proteomes" id="UP000637423"/>
    </source>
</evidence>
<dbReference type="EMBL" id="BMED01000004">
    <property type="protein sequence ID" value="GGC87961.1"/>
    <property type="molecule type" value="Genomic_DNA"/>
</dbReference>
<dbReference type="InterPro" id="IPR007055">
    <property type="entry name" value="BON_dom"/>
</dbReference>
<dbReference type="PANTHER" id="PTHR34606:SF15">
    <property type="entry name" value="BON DOMAIN-CONTAINING PROTEIN"/>
    <property type="match status" value="1"/>
</dbReference>